<name>A0A7D9IYA8_PARCT</name>
<dbReference type="Proteomes" id="UP001152795">
    <property type="component" value="Unassembled WGS sequence"/>
</dbReference>
<evidence type="ECO:0000313" key="4">
    <source>
        <dbReference type="Proteomes" id="UP001152795"/>
    </source>
</evidence>
<feature type="region of interest" description="Disordered" evidence="2">
    <location>
        <begin position="18"/>
        <end position="40"/>
    </location>
</feature>
<dbReference type="SUPFAM" id="SSF51316">
    <property type="entry name" value="Mss4-like"/>
    <property type="match status" value="1"/>
</dbReference>
<dbReference type="Pfam" id="PF00838">
    <property type="entry name" value="TCTP"/>
    <property type="match status" value="1"/>
</dbReference>
<dbReference type="Gene3D" id="2.170.150.10">
    <property type="entry name" value="Metal Binding Protein, Guanine Nucleotide Exchange Factor, Chain A"/>
    <property type="match status" value="1"/>
</dbReference>
<reference evidence="3" key="1">
    <citation type="submission" date="2020-04" db="EMBL/GenBank/DDBJ databases">
        <authorList>
            <person name="Alioto T."/>
            <person name="Alioto T."/>
            <person name="Gomez Garrido J."/>
        </authorList>
    </citation>
    <scope>NUCLEOTIDE SEQUENCE</scope>
    <source>
        <strain evidence="3">A484AB</strain>
    </source>
</reference>
<feature type="non-terminal residue" evidence="3">
    <location>
        <position position="1"/>
    </location>
</feature>
<organism evidence="3 4">
    <name type="scientific">Paramuricea clavata</name>
    <name type="common">Red gorgonian</name>
    <name type="synonym">Violescent sea-whip</name>
    <dbReference type="NCBI Taxonomy" id="317549"/>
    <lineage>
        <taxon>Eukaryota</taxon>
        <taxon>Metazoa</taxon>
        <taxon>Cnidaria</taxon>
        <taxon>Anthozoa</taxon>
        <taxon>Octocorallia</taxon>
        <taxon>Malacalcyonacea</taxon>
        <taxon>Plexauridae</taxon>
        <taxon>Paramuricea</taxon>
    </lineage>
</organism>
<keyword evidence="4" id="KW-1185">Reference proteome</keyword>
<dbReference type="PANTHER" id="PTHR11991:SF0">
    <property type="entry name" value="TRANSLATIONALLY-CONTROLLED TUMOR PROTEIN"/>
    <property type="match status" value="1"/>
</dbReference>
<feature type="compositionally biased region" description="Low complexity" evidence="2">
    <location>
        <begin position="18"/>
        <end position="28"/>
    </location>
</feature>
<dbReference type="PROSITE" id="PS51797">
    <property type="entry name" value="TCTP_3"/>
    <property type="match status" value="1"/>
</dbReference>
<sequence>LIDGLYYEVEGKTVAEDSGGIDDSLIGGNKSAEEPTAEEYSSDSTYGCNIVFNHRLQAAAVMSKKDYGTIIKPYVKKVHESLVSEGNADEAAVFKNGILDVVKKLKGMWDDLIPYTGESCNTDGMLCFLNYRKSGDPYMIFFKHGLIEEKQVSFSSY</sequence>
<evidence type="ECO:0000313" key="3">
    <source>
        <dbReference type="EMBL" id="CAB4019017.1"/>
    </source>
</evidence>
<dbReference type="InterPro" id="IPR011323">
    <property type="entry name" value="Mss4/transl-control_tumour"/>
</dbReference>
<comment type="caution">
    <text evidence="3">The sequence shown here is derived from an EMBL/GenBank/DDBJ whole genome shotgun (WGS) entry which is preliminary data.</text>
</comment>
<evidence type="ECO:0000256" key="1">
    <source>
        <dbReference type="PROSITE-ProRule" id="PRU01133"/>
    </source>
</evidence>
<dbReference type="GO" id="GO:0005737">
    <property type="term" value="C:cytoplasm"/>
    <property type="evidence" value="ECO:0007669"/>
    <property type="project" value="TreeGrafter"/>
</dbReference>
<dbReference type="InterPro" id="IPR011057">
    <property type="entry name" value="Mss4-like_sf"/>
</dbReference>
<dbReference type="AlphaFoldDB" id="A0A7D9IYA8"/>
<protein>
    <submittedName>
        <fullName evidence="3">Translationally-controlled tumor -like isoform 1</fullName>
    </submittedName>
</protein>
<gene>
    <name evidence="3" type="ORF">PACLA_8A038824</name>
</gene>
<dbReference type="GO" id="GO:0005509">
    <property type="term" value="F:calcium ion binding"/>
    <property type="evidence" value="ECO:0007669"/>
    <property type="project" value="TreeGrafter"/>
</dbReference>
<dbReference type="InterPro" id="IPR034737">
    <property type="entry name" value="TCTP"/>
</dbReference>
<dbReference type="PANTHER" id="PTHR11991">
    <property type="entry name" value="TRANSLATIONALLY CONTROLLED TUMOR PROTEIN-RELATED"/>
    <property type="match status" value="1"/>
</dbReference>
<dbReference type="OrthoDB" id="10248936at2759"/>
<dbReference type="InterPro" id="IPR018105">
    <property type="entry name" value="Translational_control_tumour_p"/>
</dbReference>
<accession>A0A7D9IYA8</accession>
<comment type="similarity">
    <text evidence="1">Belongs to the TCTP family.</text>
</comment>
<dbReference type="EMBL" id="CACRXK020010262">
    <property type="protein sequence ID" value="CAB4019017.1"/>
    <property type="molecule type" value="Genomic_DNA"/>
</dbReference>
<proteinExistence type="inferred from homology"/>
<evidence type="ECO:0000256" key="2">
    <source>
        <dbReference type="SAM" id="MobiDB-lite"/>
    </source>
</evidence>